<keyword evidence="3" id="KW-0653">Protein transport</keyword>
<keyword evidence="3" id="KW-0539">Nucleus</keyword>
<comment type="subcellular location">
    <subcellularLocation>
        <location evidence="3">Cytoplasm</location>
    </subcellularLocation>
    <subcellularLocation>
        <location evidence="3">Nucleus</location>
    </subcellularLocation>
</comment>
<evidence type="ECO:0000256" key="2">
    <source>
        <dbReference type="ARBA" id="ARBA00026247"/>
    </source>
</evidence>
<gene>
    <name evidence="5" type="ORF">D9758_001580</name>
</gene>
<protein>
    <recommendedName>
        <fullName evidence="2">Nuclear transport factor 2</fullName>
    </recommendedName>
</protein>
<dbReference type="Gene3D" id="3.10.450.50">
    <property type="match status" value="1"/>
</dbReference>
<dbReference type="Pfam" id="PF02136">
    <property type="entry name" value="NTF2"/>
    <property type="match status" value="1"/>
</dbReference>
<dbReference type="CDD" id="cd00780">
    <property type="entry name" value="NTF2"/>
    <property type="match status" value="1"/>
</dbReference>
<dbReference type="Proteomes" id="UP000559256">
    <property type="component" value="Unassembled WGS sequence"/>
</dbReference>
<sequence length="118" mass="13006">MADPNEIATQFVRFYYSTFDNDRSQLGPLYRADSMLTWEGSPIQGVNAVLEKLVGLPFAKVAHKVETLDAQPSSPSVASILVSVTGALKVDDGEQELKFSQRELLCVRILTALSIPRH</sequence>
<dbReference type="PANTHER" id="PTHR12612">
    <property type="entry name" value="NUCLEAR TRANSPORT FACTOR 2"/>
    <property type="match status" value="1"/>
</dbReference>
<dbReference type="GO" id="GO:0005635">
    <property type="term" value="C:nuclear envelope"/>
    <property type="evidence" value="ECO:0007669"/>
    <property type="project" value="UniProtKB-ARBA"/>
</dbReference>
<dbReference type="SUPFAM" id="SSF54427">
    <property type="entry name" value="NTF2-like"/>
    <property type="match status" value="1"/>
</dbReference>
<reference evidence="5 6" key="1">
    <citation type="journal article" date="2020" name="ISME J.">
        <title>Uncovering the hidden diversity of litter-decomposition mechanisms in mushroom-forming fungi.</title>
        <authorList>
            <person name="Floudas D."/>
            <person name="Bentzer J."/>
            <person name="Ahren D."/>
            <person name="Johansson T."/>
            <person name="Persson P."/>
            <person name="Tunlid A."/>
        </authorList>
    </citation>
    <scope>NUCLEOTIDE SEQUENCE [LARGE SCALE GENOMIC DNA]</scope>
    <source>
        <strain evidence="5 6">CBS 291.85</strain>
    </source>
</reference>
<dbReference type="AlphaFoldDB" id="A0A8H5GXQ2"/>
<dbReference type="OrthoDB" id="6507044at2759"/>
<evidence type="ECO:0000259" key="4">
    <source>
        <dbReference type="PROSITE" id="PS50177"/>
    </source>
</evidence>
<dbReference type="GO" id="GO:0005737">
    <property type="term" value="C:cytoplasm"/>
    <property type="evidence" value="ECO:0007669"/>
    <property type="project" value="UniProtKB-SubCell"/>
</dbReference>
<keyword evidence="3" id="KW-0813">Transport</keyword>
<dbReference type="InterPro" id="IPR002075">
    <property type="entry name" value="NTF2_dom"/>
</dbReference>
<dbReference type="InterPro" id="IPR032710">
    <property type="entry name" value="NTF2-like_dom_sf"/>
</dbReference>
<dbReference type="GO" id="GO:0006606">
    <property type="term" value="P:protein import into nucleus"/>
    <property type="evidence" value="ECO:0007669"/>
    <property type="project" value="UniProtKB-ARBA"/>
</dbReference>
<comment type="caution">
    <text evidence="5">The sequence shown here is derived from an EMBL/GenBank/DDBJ whole genome shotgun (WGS) entry which is preliminary data.</text>
</comment>
<accession>A0A8H5GXQ2</accession>
<comment type="function">
    <text evidence="3">Has a role in nuclear-cytoplasmic transport of proteins and mRNAs.</text>
</comment>
<keyword evidence="1 3" id="KW-0963">Cytoplasm</keyword>
<evidence type="ECO:0000313" key="5">
    <source>
        <dbReference type="EMBL" id="KAF5373159.1"/>
    </source>
</evidence>
<dbReference type="EMBL" id="JAACJM010000004">
    <property type="protein sequence ID" value="KAF5373159.1"/>
    <property type="molecule type" value="Genomic_DNA"/>
</dbReference>
<feature type="domain" description="NTF2" evidence="4">
    <location>
        <begin position="7"/>
        <end position="105"/>
    </location>
</feature>
<keyword evidence="6" id="KW-1185">Reference proteome</keyword>
<evidence type="ECO:0000313" key="6">
    <source>
        <dbReference type="Proteomes" id="UP000559256"/>
    </source>
</evidence>
<dbReference type="InterPro" id="IPR045875">
    <property type="entry name" value="NTF2"/>
</dbReference>
<organism evidence="5 6">
    <name type="scientific">Tetrapyrgos nigripes</name>
    <dbReference type="NCBI Taxonomy" id="182062"/>
    <lineage>
        <taxon>Eukaryota</taxon>
        <taxon>Fungi</taxon>
        <taxon>Dikarya</taxon>
        <taxon>Basidiomycota</taxon>
        <taxon>Agaricomycotina</taxon>
        <taxon>Agaricomycetes</taxon>
        <taxon>Agaricomycetidae</taxon>
        <taxon>Agaricales</taxon>
        <taxon>Marasmiineae</taxon>
        <taxon>Marasmiaceae</taxon>
        <taxon>Tetrapyrgos</taxon>
    </lineage>
</organism>
<dbReference type="GO" id="GO:0051028">
    <property type="term" value="P:mRNA transport"/>
    <property type="evidence" value="ECO:0007669"/>
    <property type="project" value="UniProtKB-UniRule"/>
</dbReference>
<dbReference type="InterPro" id="IPR018222">
    <property type="entry name" value="Nuclear_transport_factor_2_euk"/>
</dbReference>
<evidence type="ECO:0000256" key="3">
    <source>
        <dbReference type="RuleBase" id="RU369002"/>
    </source>
</evidence>
<dbReference type="FunFam" id="3.10.450.50:FF:000005">
    <property type="entry name" value="Nuclear transport factor 2"/>
    <property type="match status" value="1"/>
</dbReference>
<proteinExistence type="predicted"/>
<name>A0A8H5GXQ2_9AGAR</name>
<evidence type="ECO:0000256" key="1">
    <source>
        <dbReference type="ARBA" id="ARBA00022490"/>
    </source>
</evidence>
<dbReference type="PROSITE" id="PS50177">
    <property type="entry name" value="NTF2_DOMAIN"/>
    <property type="match status" value="1"/>
</dbReference>